<dbReference type="AlphaFoldDB" id="A0A0E9SQ78"/>
<evidence type="ECO:0000313" key="1">
    <source>
        <dbReference type="EMBL" id="JAH42693.1"/>
    </source>
</evidence>
<protein>
    <submittedName>
        <fullName evidence="1">Uncharacterized protein</fullName>
    </submittedName>
</protein>
<dbReference type="EMBL" id="GBXM01065884">
    <property type="protein sequence ID" value="JAH42693.1"/>
    <property type="molecule type" value="Transcribed_RNA"/>
</dbReference>
<accession>A0A0E9SQ78</accession>
<sequence length="38" mass="4566">MKADIQEIHYCENLKIFILFCISPKYLTKKKKIGKCYI</sequence>
<reference evidence="1" key="1">
    <citation type="submission" date="2014-11" db="EMBL/GenBank/DDBJ databases">
        <authorList>
            <person name="Amaro Gonzalez C."/>
        </authorList>
    </citation>
    <scope>NUCLEOTIDE SEQUENCE</scope>
</reference>
<reference evidence="1" key="2">
    <citation type="journal article" date="2015" name="Fish Shellfish Immunol.">
        <title>Early steps in the European eel (Anguilla anguilla)-Vibrio vulnificus interaction in the gills: Role of the RtxA13 toxin.</title>
        <authorList>
            <person name="Callol A."/>
            <person name="Pajuelo D."/>
            <person name="Ebbesson L."/>
            <person name="Teles M."/>
            <person name="MacKenzie S."/>
            <person name="Amaro C."/>
        </authorList>
    </citation>
    <scope>NUCLEOTIDE SEQUENCE</scope>
</reference>
<proteinExistence type="predicted"/>
<organism evidence="1">
    <name type="scientific">Anguilla anguilla</name>
    <name type="common">European freshwater eel</name>
    <name type="synonym">Muraena anguilla</name>
    <dbReference type="NCBI Taxonomy" id="7936"/>
    <lineage>
        <taxon>Eukaryota</taxon>
        <taxon>Metazoa</taxon>
        <taxon>Chordata</taxon>
        <taxon>Craniata</taxon>
        <taxon>Vertebrata</taxon>
        <taxon>Euteleostomi</taxon>
        <taxon>Actinopterygii</taxon>
        <taxon>Neopterygii</taxon>
        <taxon>Teleostei</taxon>
        <taxon>Anguilliformes</taxon>
        <taxon>Anguillidae</taxon>
        <taxon>Anguilla</taxon>
    </lineage>
</organism>
<name>A0A0E9SQ78_ANGAN</name>